<evidence type="ECO:0000313" key="2">
    <source>
        <dbReference type="Proteomes" id="UP000229342"/>
    </source>
</evidence>
<protein>
    <recommendedName>
        <fullName evidence="3">Macrocin O-methyltransferase</fullName>
    </recommendedName>
</protein>
<evidence type="ECO:0008006" key="3">
    <source>
        <dbReference type="Google" id="ProtNLM"/>
    </source>
</evidence>
<dbReference type="InterPro" id="IPR029063">
    <property type="entry name" value="SAM-dependent_MTases_sf"/>
</dbReference>
<gene>
    <name evidence="1" type="ORF">COV91_01040</name>
</gene>
<reference evidence="1 2" key="1">
    <citation type="submission" date="2017-09" db="EMBL/GenBank/DDBJ databases">
        <title>Depth-based differentiation of microbial function through sediment-hosted aquifers and enrichment of novel symbionts in the deep terrestrial subsurface.</title>
        <authorList>
            <person name="Probst A.J."/>
            <person name="Ladd B."/>
            <person name="Jarett J.K."/>
            <person name="Geller-Mcgrath D.E."/>
            <person name="Sieber C.M."/>
            <person name="Emerson J.B."/>
            <person name="Anantharaman K."/>
            <person name="Thomas B.C."/>
            <person name="Malmstrom R."/>
            <person name="Stieglmeier M."/>
            <person name="Klingl A."/>
            <person name="Woyke T."/>
            <person name="Ryan C.M."/>
            <person name="Banfield J.F."/>
        </authorList>
    </citation>
    <scope>NUCLEOTIDE SEQUENCE [LARGE SCALE GENOMIC DNA]</scope>
    <source>
        <strain evidence="1">CG11_big_fil_rev_8_21_14_0_20_46_11</strain>
    </source>
</reference>
<dbReference type="EMBL" id="PCVG01000014">
    <property type="protein sequence ID" value="PIQ69060.1"/>
    <property type="molecule type" value="Genomic_DNA"/>
</dbReference>
<sequence length="175" mass="19423">MEGCVVECGVWNGGSAAMLGSISSMHKSDRDLWLFDSFEGLPEPTKHDVLITGKMSKAGAALGDESLVREVCLSKAKLPPAKVHIVKGWFEDSMPKTLSQIDTIAILHLDCDLYESVTYCLEKLYDKVTEGGIVVVDDYGYFKGCKKAVDEFLQKKNIPTYIVKTKECAVYFRKV</sequence>
<dbReference type="AlphaFoldDB" id="A0A2H0KCR7"/>
<dbReference type="Proteomes" id="UP000229342">
    <property type="component" value="Unassembled WGS sequence"/>
</dbReference>
<dbReference type="PANTHER" id="PTHR40036:SF1">
    <property type="entry name" value="MACROCIN O-METHYLTRANSFERASE"/>
    <property type="match status" value="1"/>
</dbReference>
<dbReference type="SUPFAM" id="SSF53335">
    <property type="entry name" value="S-adenosyl-L-methionine-dependent methyltransferases"/>
    <property type="match status" value="1"/>
</dbReference>
<organism evidence="1 2">
    <name type="scientific">Candidatus Taylorbacteria bacterium CG11_big_fil_rev_8_21_14_0_20_46_11</name>
    <dbReference type="NCBI Taxonomy" id="1975025"/>
    <lineage>
        <taxon>Bacteria</taxon>
        <taxon>Candidatus Tayloriibacteriota</taxon>
    </lineage>
</organism>
<dbReference type="Gene3D" id="3.40.50.150">
    <property type="entry name" value="Vaccinia Virus protein VP39"/>
    <property type="match status" value="1"/>
</dbReference>
<dbReference type="PANTHER" id="PTHR40036">
    <property type="entry name" value="MACROCIN O-METHYLTRANSFERASE"/>
    <property type="match status" value="1"/>
</dbReference>
<name>A0A2H0KCR7_9BACT</name>
<comment type="caution">
    <text evidence="1">The sequence shown here is derived from an EMBL/GenBank/DDBJ whole genome shotgun (WGS) entry which is preliminary data.</text>
</comment>
<accession>A0A2H0KCR7</accession>
<dbReference type="InterPro" id="IPR008884">
    <property type="entry name" value="TylF_MeTrfase"/>
</dbReference>
<evidence type="ECO:0000313" key="1">
    <source>
        <dbReference type="EMBL" id="PIQ69060.1"/>
    </source>
</evidence>
<proteinExistence type="predicted"/>
<dbReference type="Pfam" id="PF05711">
    <property type="entry name" value="TylF"/>
    <property type="match status" value="1"/>
</dbReference>